<dbReference type="FunFam" id="3.40.50.10380:FF:000003">
    <property type="entry name" value="NADP-dependent malic enzyme"/>
    <property type="match status" value="1"/>
</dbReference>
<evidence type="ECO:0000256" key="6">
    <source>
        <dbReference type="ARBA" id="ARBA00040273"/>
    </source>
</evidence>
<feature type="binding site" evidence="10">
    <location>
        <position position="348"/>
    </location>
    <ligand>
        <name>(S)-malate</name>
        <dbReference type="ChEBI" id="CHEBI:15589"/>
    </ligand>
</feature>
<dbReference type="Gene3D" id="3.40.50.720">
    <property type="entry name" value="NAD(P)-binding Rossmann-like Domain"/>
    <property type="match status" value="1"/>
</dbReference>
<dbReference type="PANTHER" id="PTHR43237">
    <property type="entry name" value="NADP-DEPENDENT MALIC ENZYME"/>
    <property type="match status" value="1"/>
</dbReference>
<name>A0A0B0H8W5_SOVGS</name>
<evidence type="ECO:0000256" key="2">
    <source>
        <dbReference type="ARBA" id="ARBA00008785"/>
    </source>
</evidence>
<dbReference type="PANTHER" id="PTHR43237:SF4">
    <property type="entry name" value="NADP-DEPENDENT MALIC ENZYME"/>
    <property type="match status" value="1"/>
</dbReference>
<comment type="caution">
    <text evidence="14">The sequence shown here is derived from an EMBL/GenBank/DDBJ whole genome shotgun (WGS) entry which is preliminary data.</text>
</comment>
<dbReference type="SUPFAM" id="SSF51735">
    <property type="entry name" value="NAD(P)-binding Rossmann-fold domains"/>
    <property type="match status" value="1"/>
</dbReference>
<dbReference type="Proteomes" id="UP000030856">
    <property type="component" value="Unassembled WGS sequence"/>
</dbReference>
<evidence type="ECO:0000256" key="5">
    <source>
        <dbReference type="ARBA" id="ARBA00038964"/>
    </source>
</evidence>
<evidence type="ECO:0000256" key="9">
    <source>
        <dbReference type="PIRSR" id="PIRSR000106-1"/>
    </source>
</evidence>
<evidence type="ECO:0000256" key="3">
    <source>
        <dbReference type="ARBA" id="ARBA00022723"/>
    </source>
</evidence>
<feature type="domain" description="Malic enzyme N-terminal" evidence="13">
    <location>
        <begin position="49"/>
        <end position="182"/>
    </location>
</feature>
<evidence type="ECO:0000313" key="14">
    <source>
        <dbReference type="EMBL" id="KHF26623.1"/>
    </source>
</evidence>
<dbReference type="Pfam" id="PF03949">
    <property type="entry name" value="Malic_M"/>
    <property type="match status" value="1"/>
</dbReference>
<dbReference type="EC" id="1.1.1.40" evidence="5"/>
<feature type="domain" description="Malic enzyme NAD-binding" evidence="12">
    <location>
        <begin position="194"/>
        <end position="430"/>
    </location>
</feature>
<keyword evidence="4 14" id="KW-0560">Oxidoreductase</keyword>
<dbReference type="InterPro" id="IPR036291">
    <property type="entry name" value="NAD(P)-bd_dom_sf"/>
</dbReference>
<dbReference type="Gene3D" id="3.40.50.10380">
    <property type="entry name" value="Malic enzyme, N-terminal domain"/>
    <property type="match status" value="1"/>
</dbReference>
<dbReference type="InterPro" id="IPR001891">
    <property type="entry name" value="Malic_OxRdtase"/>
</dbReference>
<keyword evidence="15" id="KW-1185">Reference proteome</keyword>
<dbReference type="InterPro" id="IPR046346">
    <property type="entry name" value="Aminoacid_DH-like_N_sf"/>
</dbReference>
<organism evidence="14 15">
    <name type="scientific">Solemya velum gill symbiont</name>
    <dbReference type="NCBI Taxonomy" id="2340"/>
    <lineage>
        <taxon>Bacteria</taxon>
        <taxon>Pseudomonadati</taxon>
        <taxon>Pseudomonadota</taxon>
        <taxon>Gammaproteobacteria</taxon>
        <taxon>sulfur-oxidizing symbionts</taxon>
    </lineage>
</organism>
<proteinExistence type="inferred from homology"/>
<protein>
    <recommendedName>
        <fullName evidence="6">NADP-dependent malic enzyme</fullName>
        <ecNumber evidence="5">1.1.1.40</ecNumber>
    </recommendedName>
</protein>
<dbReference type="PROSITE" id="PS00331">
    <property type="entry name" value="MALIC_ENZYMES"/>
    <property type="match status" value="1"/>
</dbReference>
<dbReference type="eggNOG" id="COG0281">
    <property type="taxonomic scope" value="Bacteria"/>
</dbReference>
<dbReference type="InterPro" id="IPR051674">
    <property type="entry name" value="Malate_Decarboxylase"/>
</dbReference>
<comment type="cofactor">
    <cofactor evidence="11">
        <name>Mg(2+)</name>
        <dbReference type="ChEBI" id="CHEBI:18420"/>
    </cofactor>
    <cofactor evidence="11">
        <name>Mn(2+)</name>
        <dbReference type="ChEBI" id="CHEBI:29035"/>
    </cofactor>
    <text evidence="11">Divalent metal cations. Prefers magnesium or manganese.</text>
</comment>
<dbReference type="SMART" id="SM00919">
    <property type="entry name" value="Malic_M"/>
    <property type="match status" value="1"/>
</dbReference>
<dbReference type="SUPFAM" id="SSF53223">
    <property type="entry name" value="Aminoacid dehydrogenase-like, N-terminal domain"/>
    <property type="match status" value="1"/>
</dbReference>
<dbReference type="CDD" id="cd05311">
    <property type="entry name" value="NAD_bind_2_malic_enz"/>
    <property type="match status" value="1"/>
</dbReference>
<dbReference type="PIRSF" id="PIRSF000106">
    <property type="entry name" value="ME"/>
    <property type="match status" value="1"/>
</dbReference>
<comment type="catalytic activity">
    <reaction evidence="8">
        <text>oxaloacetate + H(+) = pyruvate + CO2</text>
        <dbReference type="Rhea" id="RHEA:15641"/>
        <dbReference type="ChEBI" id="CHEBI:15361"/>
        <dbReference type="ChEBI" id="CHEBI:15378"/>
        <dbReference type="ChEBI" id="CHEBI:16452"/>
        <dbReference type="ChEBI" id="CHEBI:16526"/>
        <dbReference type="EC" id="1.1.1.40"/>
    </reaction>
</comment>
<evidence type="ECO:0000313" key="15">
    <source>
        <dbReference type="Proteomes" id="UP000030856"/>
    </source>
</evidence>
<evidence type="ECO:0000256" key="10">
    <source>
        <dbReference type="PIRSR" id="PIRSR000106-2"/>
    </source>
</evidence>
<feature type="binding site" evidence="11">
    <location>
        <position position="193"/>
    </location>
    <ligand>
        <name>a divalent metal cation</name>
        <dbReference type="ChEBI" id="CHEBI:60240"/>
    </ligand>
</feature>
<feature type="binding site" evidence="11">
    <location>
        <position position="168"/>
    </location>
    <ligand>
        <name>a divalent metal cation</name>
        <dbReference type="ChEBI" id="CHEBI:60240"/>
    </ligand>
</feature>
<feature type="active site" description="Proton acceptor" evidence="9">
    <location>
        <position position="125"/>
    </location>
</feature>
<sequence>MLLCSNPTILKRHDNNTRQANKDQLMSKTDNADKEINDAALLYHEQPKPGKIATEVTKPTKTQHDLSLAYTPGVAEPVRRIADNIEDAYRYTAKGNLVGVITDGTAVLGLGNVGSLAGKPVMEGKGVLFKHFADIDVFDIEVDAPSPQAFIETVKQIAPTFGGINLEDIAAPHCFEIEDALKEALDIPVFHDDQHGTAIIIAAGLLNALQLQEKQLADASIVIIGAGAAGIATIRLLISLGAQPGNIYAIDRKGVIHTGRDDLNIYKQGVAVDTDRRSLADAMNGADIVIGVSGPDLITEEMLASMADKPIVFALSNPVPEIRPEVANKVRNDMIMATGRSDYPNQVNNVLGFPFIFRGALDARATCINSEMQIAAVHALKELTHEAVPQDVLEAYELDSLEFSPGYIIPKPLDSRLRERVSNAVKQAAIDSGVAKTPAA</sequence>
<feature type="binding site" evidence="10">
    <location>
        <position position="317"/>
    </location>
    <ligand>
        <name>(S)-malate</name>
        <dbReference type="ChEBI" id="CHEBI:15589"/>
    </ligand>
</feature>
<evidence type="ECO:0000259" key="12">
    <source>
        <dbReference type="SMART" id="SM00919"/>
    </source>
</evidence>
<comment type="catalytic activity">
    <reaction evidence="7">
        <text>(S)-malate + NADP(+) = pyruvate + CO2 + NADPH</text>
        <dbReference type="Rhea" id="RHEA:18253"/>
        <dbReference type="ChEBI" id="CHEBI:15361"/>
        <dbReference type="ChEBI" id="CHEBI:15589"/>
        <dbReference type="ChEBI" id="CHEBI:16526"/>
        <dbReference type="ChEBI" id="CHEBI:57783"/>
        <dbReference type="ChEBI" id="CHEBI:58349"/>
        <dbReference type="EC" id="1.1.1.40"/>
    </reaction>
</comment>
<feature type="binding site" evidence="11">
    <location>
        <position position="167"/>
    </location>
    <ligand>
        <name>a divalent metal cation</name>
        <dbReference type="ChEBI" id="CHEBI:60240"/>
    </ligand>
</feature>
<dbReference type="FunFam" id="3.40.50.720:FF:000095">
    <property type="entry name" value="NADP-dependent malic enzyme"/>
    <property type="match status" value="1"/>
</dbReference>
<evidence type="ECO:0000256" key="11">
    <source>
        <dbReference type="PIRSR" id="PIRSR000106-3"/>
    </source>
</evidence>
<dbReference type="AlphaFoldDB" id="A0A0B0H8W5"/>
<comment type="similarity">
    <text evidence="2">Belongs to the malic enzymes family.</text>
</comment>
<accession>A0A0B0H8W5</accession>
<evidence type="ECO:0000256" key="1">
    <source>
        <dbReference type="ARBA" id="ARBA00001936"/>
    </source>
</evidence>
<reference evidence="14 15" key="1">
    <citation type="journal article" date="2014" name="BMC Genomics">
        <title>The genome of the intracellular bacterium of the coastal bivalve, Solemya velum: a blueprint for thriving in and out of symbiosis.</title>
        <authorList>
            <person name="Dmytrenko O."/>
            <person name="Russell S.L."/>
            <person name="Loo W.T."/>
            <person name="Fontanez K.M."/>
            <person name="Liao L."/>
            <person name="Roeselers G."/>
            <person name="Sharma R."/>
            <person name="Stewart F.J."/>
            <person name="Newton I.L."/>
            <person name="Woyke T."/>
            <person name="Wu D."/>
            <person name="Lang J.M."/>
            <person name="Eisen J.A."/>
            <person name="Cavanaugh C.M."/>
        </authorList>
    </citation>
    <scope>NUCLEOTIDE SEQUENCE [LARGE SCALE GENOMIC DNA]</scope>
    <source>
        <strain evidence="14 15">WH</strain>
    </source>
</reference>
<dbReference type="InterPro" id="IPR012301">
    <property type="entry name" value="Malic_N_dom"/>
</dbReference>
<evidence type="ECO:0000256" key="7">
    <source>
        <dbReference type="ARBA" id="ARBA00050924"/>
    </source>
</evidence>
<keyword evidence="3 11" id="KW-0479">Metal-binding</keyword>
<evidence type="ECO:0000256" key="8">
    <source>
        <dbReference type="ARBA" id="ARBA00051384"/>
    </source>
</evidence>
<dbReference type="PATRIC" id="fig|2340.3.peg.1139"/>
<dbReference type="GO" id="GO:0004473">
    <property type="term" value="F:malate dehydrogenase (decarboxylating) (NADP+) activity"/>
    <property type="evidence" value="ECO:0007669"/>
    <property type="project" value="UniProtKB-EC"/>
</dbReference>
<comment type="cofactor">
    <cofactor evidence="1">
        <name>Mn(2+)</name>
        <dbReference type="ChEBI" id="CHEBI:29035"/>
    </cofactor>
</comment>
<dbReference type="InterPro" id="IPR012302">
    <property type="entry name" value="Malic_NAD-bd"/>
</dbReference>
<gene>
    <name evidence="14" type="primary">me</name>
    <name evidence="14" type="ORF">JV46_23450</name>
</gene>
<dbReference type="GO" id="GO:0008948">
    <property type="term" value="F:oxaloacetate decarboxylase activity"/>
    <property type="evidence" value="ECO:0007669"/>
    <property type="project" value="RHEA"/>
</dbReference>
<dbReference type="Pfam" id="PF00390">
    <property type="entry name" value="malic"/>
    <property type="match status" value="2"/>
</dbReference>
<dbReference type="GO" id="GO:0051287">
    <property type="term" value="F:NAD binding"/>
    <property type="evidence" value="ECO:0007669"/>
    <property type="project" value="InterPro"/>
</dbReference>
<dbReference type="InterPro" id="IPR045213">
    <property type="entry name" value="Malic_NAD-bd_bact_type"/>
</dbReference>
<dbReference type="SMART" id="SM01274">
    <property type="entry name" value="malic"/>
    <property type="match status" value="1"/>
</dbReference>
<dbReference type="InterPro" id="IPR037062">
    <property type="entry name" value="Malic_N_dom_sf"/>
</dbReference>
<feature type="active site" description="Proton donor" evidence="9">
    <location>
        <position position="70"/>
    </location>
</feature>
<evidence type="ECO:0000256" key="4">
    <source>
        <dbReference type="ARBA" id="ARBA00023002"/>
    </source>
</evidence>
<dbReference type="GO" id="GO:0046872">
    <property type="term" value="F:metal ion binding"/>
    <property type="evidence" value="ECO:0007669"/>
    <property type="project" value="UniProtKB-KW"/>
</dbReference>
<dbReference type="STRING" id="2340.JV46_23450"/>
<evidence type="ECO:0000259" key="13">
    <source>
        <dbReference type="SMART" id="SM01274"/>
    </source>
</evidence>
<dbReference type="InterPro" id="IPR015884">
    <property type="entry name" value="Malic_enzyme_CS"/>
</dbReference>
<dbReference type="EMBL" id="JRAA01000001">
    <property type="protein sequence ID" value="KHF26623.1"/>
    <property type="molecule type" value="Genomic_DNA"/>
</dbReference>